<keyword evidence="13" id="KW-0732">Signal</keyword>
<accession>A0A7G5IEH5</accession>
<evidence type="ECO:0000313" key="17">
    <source>
        <dbReference type="Proteomes" id="UP000515292"/>
    </source>
</evidence>
<proteinExistence type="inferred from homology"/>
<comment type="similarity">
    <text evidence="11 12">Belongs to the TonB-dependent receptor family.</text>
</comment>
<dbReference type="GO" id="GO:0009279">
    <property type="term" value="C:cell outer membrane"/>
    <property type="evidence" value="ECO:0007669"/>
    <property type="project" value="UniProtKB-SubCell"/>
</dbReference>
<evidence type="ECO:0000256" key="8">
    <source>
        <dbReference type="ARBA" id="ARBA00023077"/>
    </source>
</evidence>
<keyword evidence="3 11" id="KW-1134">Transmembrane beta strand</keyword>
<dbReference type="EMBL" id="CP059851">
    <property type="protein sequence ID" value="QMW21767.1"/>
    <property type="molecule type" value="Genomic_DNA"/>
</dbReference>
<dbReference type="Pfam" id="PF00593">
    <property type="entry name" value="TonB_dep_Rec_b-barrel"/>
    <property type="match status" value="1"/>
</dbReference>
<evidence type="ECO:0000259" key="14">
    <source>
        <dbReference type="Pfam" id="PF00593"/>
    </source>
</evidence>
<evidence type="ECO:0000256" key="1">
    <source>
        <dbReference type="ARBA" id="ARBA00004571"/>
    </source>
</evidence>
<reference evidence="16 17" key="1">
    <citation type="submission" date="2020-07" db="EMBL/GenBank/DDBJ databases">
        <title>Complete genome sequence for Sandaracinobacter sp. M6.</title>
        <authorList>
            <person name="Tang Y."/>
            <person name="Liu Q."/>
            <person name="Guo Z."/>
            <person name="Lei P."/>
            <person name="Huang B."/>
        </authorList>
    </citation>
    <scope>NUCLEOTIDE SEQUENCE [LARGE SCALE GENOMIC DNA]</scope>
    <source>
        <strain evidence="16 17">M6</strain>
    </source>
</reference>
<evidence type="ECO:0000256" key="11">
    <source>
        <dbReference type="PROSITE-ProRule" id="PRU01360"/>
    </source>
</evidence>
<sequence>MHHPAREYPVGRLLLAGLLATTTAPLLAQTAAAPALEDIVVTAQKRAQAVQDVPIAVSALDQVTLERLNARDIRDITGAVPNLVLTEVSIGPSMSQISLRGVNSQDPEKSFDPAVGVFIDGVYLGTSAFNLLDSFDLERVEVLRGPQGTLFGRNTTGGAINAFRTRPTGEFGIRLRGTLGSHDRRDLTGVLNIPIGNIVSAKLSGFILKDDGVYANGAGGATGAKDRWGVSGTVMVKADRGELIVTYDHQKDDSQLVPYIPRNITTLDPLPALRITQTVFPVPATITPGFGPDLLCLRGGRCDNPNDRRSFATDAHFQKSSLDALTVQGNLDLTDSLRLETVFGWRQSKEKVYIDFDGTERTVFNVYRGQDYHQLSGEARLAYNAGDALSLVGGVFYFESQYRLEQAIKLDLAMTGAPLPLGLLYANGSGDEDRHSARTVALFGQADWKLADTLTLSLGARVNWDHKTIDTAFFGAARAPGAPYSVLEGAIPTRPLTSSGGASKGWTQFTPRVILNWKPTPDLLLYVSYSRGYNAGGFSARAGTVPDVTTPFNPETINAYEAGVKSDWLDGRLRLNAAAFWNDYRDKQEEAIEPGPPPTFTSTTVRNVARARLRGLEFELSALPVDMFRLDASLGLLDAKYTRYSGFLGSGQYVSVPGQPAGTLIAADLSNLRLRRAPKVTASIIPTFTADLGEATFSINGQARYASSQYVEFFNSARGLIPATWTFDASAQIGFGGPKNDRYRVTVFGKNLSDRVNIASFTNSLVDFSTVSAPRTWGVELQLRY</sequence>
<dbReference type="PANTHER" id="PTHR32552:SF81">
    <property type="entry name" value="TONB-DEPENDENT OUTER MEMBRANE RECEPTOR"/>
    <property type="match status" value="1"/>
</dbReference>
<evidence type="ECO:0000256" key="13">
    <source>
        <dbReference type="SAM" id="SignalP"/>
    </source>
</evidence>
<feature type="signal peptide" evidence="13">
    <location>
        <begin position="1"/>
        <end position="28"/>
    </location>
</feature>
<keyword evidence="8 12" id="KW-0798">TonB box</keyword>
<dbReference type="GO" id="GO:0006826">
    <property type="term" value="P:iron ion transport"/>
    <property type="evidence" value="ECO:0007669"/>
    <property type="project" value="UniProtKB-KW"/>
</dbReference>
<evidence type="ECO:0000256" key="10">
    <source>
        <dbReference type="ARBA" id="ARBA00023237"/>
    </source>
</evidence>
<dbReference type="InterPro" id="IPR039426">
    <property type="entry name" value="TonB-dep_rcpt-like"/>
</dbReference>
<keyword evidence="7" id="KW-0406">Ion transport</keyword>
<dbReference type="Pfam" id="PF07715">
    <property type="entry name" value="Plug"/>
    <property type="match status" value="1"/>
</dbReference>
<evidence type="ECO:0000313" key="16">
    <source>
        <dbReference type="EMBL" id="QMW21767.1"/>
    </source>
</evidence>
<dbReference type="InterPro" id="IPR012910">
    <property type="entry name" value="Plug_dom"/>
</dbReference>
<keyword evidence="6" id="KW-0408">Iron</keyword>
<evidence type="ECO:0000256" key="9">
    <source>
        <dbReference type="ARBA" id="ARBA00023136"/>
    </source>
</evidence>
<dbReference type="SUPFAM" id="SSF56935">
    <property type="entry name" value="Porins"/>
    <property type="match status" value="1"/>
</dbReference>
<evidence type="ECO:0000256" key="5">
    <source>
        <dbReference type="ARBA" id="ARBA00022692"/>
    </source>
</evidence>
<feature type="chain" id="PRO_5028929969" evidence="13">
    <location>
        <begin position="29"/>
        <end position="785"/>
    </location>
</feature>
<organism evidence="16 17">
    <name type="scientific">Sandaracinobacteroides saxicola</name>
    <dbReference type="NCBI Taxonomy" id="2759707"/>
    <lineage>
        <taxon>Bacteria</taxon>
        <taxon>Pseudomonadati</taxon>
        <taxon>Pseudomonadota</taxon>
        <taxon>Alphaproteobacteria</taxon>
        <taxon>Sphingomonadales</taxon>
        <taxon>Sphingosinicellaceae</taxon>
        <taxon>Sandaracinobacteroides</taxon>
    </lineage>
</organism>
<dbReference type="CDD" id="cd01347">
    <property type="entry name" value="ligand_gated_channel"/>
    <property type="match status" value="1"/>
</dbReference>
<feature type="domain" description="TonB-dependent receptor plug" evidence="15">
    <location>
        <begin position="50"/>
        <end position="159"/>
    </location>
</feature>
<evidence type="ECO:0000256" key="12">
    <source>
        <dbReference type="RuleBase" id="RU003357"/>
    </source>
</evidence>
<keyword evidence="2 11" id="KW-0813">Transport</keyword>
<evidence type="ECO:0000256" key="3">
    <source>
        <dbReference type="ARBA" id="ARBA00022452"/>
    </source>
</evidence>
<protein>
    <submittedName>
        <fullName evidence="16">TonB-dependent receptor</fullName>
    </submittedName>
</protein>
<dbReference type="PANTHER" id="PTHR32552">
    <property type="entry name" value="FERRICHROME IRON RECEPTOR-RELATED"/>
    <property type="match status" value="1"/>
</dbReference>
<keyword evidence="9 11" id="KW-0472">Membrane</keyword>
<gene>
    <name evidence="16" type="ORF">H3309_10170</name>
</gene>
<keyword evidence="16" id="KW-0675">Receptor</keyword>
<dbReference type="AlphaFoldDB" id="A0A7G5IEH5"/>
<evidence type="ECO:0000256" key="6">
    <source>
        <dbReference type="ARBA" id="ARBA00023004"/>
    </source>
</evidence>
<dbReference type="Proteomes" id="UP000515292">
    <property type="component" value="Chromosome"/>
</dbReference>
<dbReference type="RefSeq" id="WP_182294613.1">
    <property type="nucleotide sequence ID" value="NZ_CP059851.1"/>
</dbReference>
<dbReference type="InterPro" id="IPR036942">
    <property type="entry name" value="Beta-barrel_TonB_sf"/>
</dbReference>
<keyword evidence="5 11" id="KW-0812">Transmembrane</keyword>
<dbReference type="Gene3D" id="2.40.170.20">
    <property type="entry name" value="TonB-dependent receptor, beta-barrel domain"/>
    <property type="match status" value="2"/>
</dbReference>
<dbReference type="InterPro" id="IPR000531">
    <property type="entry name" value="Beta-barrel_TonB"/>
</dbReference>
<keyword evidence="4" id="KW-0410">Iron transport</keyword>
<evidence type="ECO:0000256" key="2">
    <source>
        <dbReference type="ARBA" id="ARBA00022448"/>
    </source>
</evidence>
<keyword evidence="17" id="KW-1185">Reference proteome</keyword>
<dbReference type="KEGG" id="sand:H3309_10170"/>
<evidence type="ECO:0000256" key="4">
    <source>
        <dbReference type="ARBA" id="ARBA00022496"/>
    </source>
</evidence>
<evidence type="ECO:0000256" key="7">
    <source>
        <dbReference type="ARBA" id="ARBA00023065"/>
    </source>
</evidence>
<dbReference type="PROSITE" id="PS52016">
    <property type="entry name" value="TONB_DEPENDENT_REC_3"/>
    <property type="match status" value="1"/>
</dbReference>
<comment type="subcellular location">
    <subcellularLocation>
        <location evidence="1 11">Cell outer membrane</location>
        <topology evidence="1 11">Multi-pass membrane protein</topology>
    </subcellularLocation>
</comment>
<name>A0A7G5IEH5_9SPHN</name>
<evidence type="ECO:0000259" key="15">
    <source>
        <dbReference type="Pfam" id="PF07715"/>
    </source>
</evidence>
<feature type="domain" description="TonB-dependent receptor-like beta-barrel" evidence="14">
    <location>
        <begin position="304"/>
        <end position="752"/>
    </location>
</feature>
<keyword evidence="10 11" id="KW-0998">Cell outer membrane</keyword>